<accession>A0A520RXF1</accession>
<gene>
    <name evidence="10" type="ORF">EVA68_08175</name>
</gene>
<sequence length="280" mass="30027">LSGAELFFKCENFQKTGAFKARGATNAVLSLSKDAINSGVATHSSGNHGAALAWAAATSNMRARIIVPENTKQVKKDAIVNYGGEIIECASNLKSREETLQQLVKDTGAYFVPPYDDEQVISGQGTAALEILEQVEDVDIAIIPVGGGGLLAGCLLGFSEDKVTTYGVEPEGADDAYRSLQTGERIPEHNPNTICDGLRTTLGSLNFPIIQNLVKDILLVTDDEVVRAMYLLWTRLKIIIEPSCAVPLAGLLRNKDLFSGKRVAIILSGGNVDLTQLPFH</sequence>
<dbReference type="GO" id="GO:0030378">
    <property type="term" value="F:serine racemase activity"/>
    <property type="evidence" value="ECO:0007669"/>
    <property type="project" value="TreeGrafter"/>
</dbReference>
<evidence type="ECO:0000256" key="2">
    <source>
        <dbReference type="ARBA" id="ARBA00001933"/>
    </source>
</evidence>
<keyword evidence="8" id="KW-0456">Lyase</keyword>
<comment type="cofactor">
    <cofactor evidence="1">
        <name>Ca(2+)</name>
        <dbReference type="ChEBI" id="CHEBI:29108"/>
    </cofactor>
</comment>
<evidence type="ECO:0000313" key="11">
    <source>
        <dbReference type="Proteomes" id="UP000316199"/>
    </source>
</evidence>
<protein>
    <submittedName>
        <fullName evidence="10">Pyridoxal-phosphate dependent enzyme</fullName>
    </submittedName>
</protein>
<comment type="caution">
    <text evidence="10">The sequence shown here is derived from an EMBL/GenBank/DDBJ whole genome shotgun (WGS) entry which is preliminary data.</text>
</comment>
<dbReference type="Gene3D" id="3.40.50.1100">
    <property type="match status" value="2"/>
</dbReference>
<dbReference type="InterPro" id="IPR036052">
    <property type="entry name" value="TrpB-like_PALP_sf"/>
</dbReference>
<evidence type="ECO:0000259" key="9">
    <source>
        <dbReference type="Pfam" id="PF00291"/>
    </source>
</evidence>
<name>A0A520RXF1_9GAMM</name>
<dbReference type="InterPro" id="IPR000634">
    <property type="entry name" value="Ser/Thr_deHydtase_PyrdxlP-BS"/>
</dbReference>
<dbReference type="GO" id="GO:0003941">
    <property type="term" value="F:L-serine ammonia-lyase activity"/>
    <property type="evidence" value="ECO:0007669"/>
    <property type="project" value="TreeGrafter"/>
</dbReference>
<dbReference type="GO" id="GO:0000287">
    <property type="term" value="F:magnesium ion binding"/>
    <property type="evidence" value="ECO:0007669"/>
    <property type="project" value="TreeGrafter"/>
</dbReference>
<feature type="domain" description="Tryptophan synthase beta chain-like PALP" evidence="9">
    <location>
        <begin position="3"/>
        <end position="269"/>
    </location>
</feature>
<evidence type="ECO:0000256" key="1">
    <source>
        <dbReference type="ARBA" id="ARBA00001913"/>
    </source>
</evidence>
<dbReference type="GO" id="GO:0030170">
    <property type="term" value="F:pyridoxal phosphate binding"/>
    <property type="evidence" value="ECO:0007669"/>
    <property type="project" value="InterPro"/>
</dbReference>
<comment type="similarity">
    <text evidence="5">Belongs to the serine/threonine dehydratase family.</text>
</comment>
<dbReference type="Pfam" id="PF00291">
    <property type="entry name" value="PALP"/>
    <property type="match status" value="1"/>
</dbReference>
<evidence type="ECO:0000313" key="10">
    <source>
        <dbReference type="EMBL" id="RZO74910.1"/>
    </source>
</evidence>
<dbReference type="GO" id="GO:0005524">
    <property type="term" value="F:ATP binding"/>
    <property type="evidence" value="ECO:0007669"/>
    <property type="project" value="TreeGrafter"/>
</dbReference>
<keyword evidence="6" id="KW-0460">Magnesium</keyword>
<dbReference type="InterPro" id="IPR001926">
    <property type="entry name" value="TrpB-like_PALP"/>
</dbReference>
<dbReference type="FunFam" id="3.40.50.1100:FF:000007">
    <property type="entry name" value="L-threonine dehydratase catabolic TdcB"/>
    <property type="match status" value="1"/>
</dbReference>
<reference evidence="10 11" key="1">
    <citation type="submission" date="2019-02" db="EMBL/GenBank/DDBJ databases">
        <title>Prokaryotic population dynamics and viral predation in marine succession experiment using metagenomics: the confinement effect.</title>
        <authorList>
            <person name="Haro-Moreno J.M."/>
            <person name="Rodriguez-Valera F."/>
            <person name="Lopez-Perez M."/>
        </authorList>
    </citation>
    <scope>NUCLEOTIDE SEQUENCE [LARGE SCALE GENOMIC DNA]</scope>
    <source>
        <strain evidence="10">MED-G157</strain>
    </source>
</reference>
<dbReference type="FunFam" id="3.40.50.1100:FF:000005">
    <property type="entry name" value="Threonine dehydratase catabolic"/>
    <property type="match status" value="1"/>
</dbReference>
<dbReference type="EMBL" id="SHAG01000055">
    <property type="protein sequence ID" value="RZO74910.1"/>
    <property type="molecule type" value="Genomic_DNA"/>
</dbReference>
<feature type="non-terminal residue" evidence="10">
    <location>
        <position position="1"/>
    </location>
</feature>
<evidence type="ECO:0000256" key="8">
    <source>
        <dbReference type="ARBA" id="ARBA00023239"/>
    </source>
</evidence>
<comment type="cofactor">
    <cofactor evidence="2">
        <name>pyridoxal 5'-phosphate</name>
        <dbReference type="ChEBI" id="CHEBI:597326"/>
    </cofactor>
</comment>
<evidence type="ECO:0000256" key="3">
    <source>
        <dbReference type="ARBA" id="ARBA00001936"/>
    </source>
</evidence>
<dbReference type="GO" id="GO:0018114">
    <property type="term" value="F:threonine racemase activity"/>
    <property type="evidence" value="ECO:0007669"/>
    <property type="project" value="TreeGrafter"/>
</dbReference>
<comment type="cofactor">
    <cofactor evidence="3">
        <name>Mn(2+)</name>
        <dbReference type="ChEBI" id="CHEBI:29035"/>
    </cofactor>
</comment>
<evidence type="ECO:0000256" key="6">
    <source>
        <dbReference type="ARBA" id="ARBA00022842"/>
    </source>
</evidence>
<dbReference type="AlphaFoldDB" id="A0A520RXF1"/>
<dbReference type="Proteomes" id="UP000316199">
    <property type="component" value="Unassembled WGS sequence"/>
</dbReference>
<keyword evidence="7" id="KW-0663">Pyridoxal phosphate</keyword>
<dbReference type="SUPFAM" id="SSF53686">
    <property type="entry name" value="Tryptophan synthase beta subunit-like PLP-dependent enzymes"/>
    <property type="match status" value="1"/>
</dbReference>
<evidence type="ECO:0000256" key="5">
    <source>
        <dbReference type="ARBA" id="ARBA00010869"/>
    </source>
</evidence>
<evidence type="ECO:0000256" key="4">
    <source>
        <dbReference type="ARBA" id="ARBA00001946"/>
    </source>
</evidence>
<organism evidence="10 11">
    <name type="scientific">OM182 bacterium</name>
    <dbReference type="NCBI Taxonomy" id="2510334"/>
    <lineage>
        <taxon>Bacteria</taxon>
        <taxon>Pseudomonadati</taxon>
        <taxon>Pseudomonadota</taxon>
        <taxon>Gammaproteobacteria</taxon>
        <taxon>OMG group</taxon>
        <taxon>OM182 clade</taxon>
    </lineage>
</organism>
<dbReference type="GO" id="GO:0070179">
    <property type="term" value="P:D-serine biosynthetic process"/>
    <property type="evidence" value="ECO:0007669"/>
    <property type="project" value="TreeGrafter"/>
</dbReference>
<proteinExistence type="inferred from homology"/>
<dbReference type="PROSITE" id="PS00165">
    <property type="entry name" value="DEHYDRATASE_SER_THR"/>
    <property type="match status" value="1"/>
</dbReference>
<comment type="cofactor">
    <cofactor evidence="4">
        <name>Mg(2+)</name>
        <dbReference type="ChEBI" id="CHEBI:18420"/>
    </cofactor>
</comment>
<dbReference type="PANTHER" id="PTHR43050:SF1">
    <property type="entry name" value="SERINE RACEMASE"/>
    <property type="match status" value="1"/>
</dbReference>
<dbReference type="PANTHER" id="PTHR43050">
    <property type="entry name" value="SERINE / THREONINE RACEMASE FAMILY MEMBER"/>
    <property type="match status" value="1"/>
</dbReference>
<dbReference type="CDD" id="cd01562">
    <property type="entry name" value="Thr-dehyd"/>
    <property type="match status" value="1"/>
</dbReference>
<evidence type="ECO:0000256" key="7">
    <source>
        <dbReference type="ARBA" id="ARBA00022898"/>
    </source>
</evidence>